<dbReference type="OrthoDB" id="8442378at2"/>
<dbReference type="InterPro" id="IPR022293">
    <property type="entry name" value="Integrating-conj_element"/>
</dbReference>
<comment type="caution">
    <text evidence="2">The sequence shown here is derived from an EMBL/GenBank/DDBJ whole genome shotgun (WGS) entry which is preliminary data.</text>
</comment>
<proteinExistence type="predicted"/>
<feature type="chain" id="PRO_5012436439" evidence="1">
    <location>
        <begin position="21"/>
        <end position="260"/>
    </location>
</feature>
<accession>A0A1T0AVJ7</accession>
<dbReference type="RefSeq" id="WP_078235844.1">
    <property type="nucleotide sequence ID" value="NZ_MUYA01000001.1"/>
</dbReference>
<organism evidence="2 3">
    <name type="scientific">Haemophilus paracuniculus</name>
    <dbReference type="NCBI Taxonomy" id="734"/>
    <lineage>
        <taxon>Bacteria</taxon>
        <taxon>Pseudomonadati</taxon>
        <taxon>Pseudomonadota</taxon>
        <taxon>Gammaproteobacteria</taxon>
        <taxon>Pasteurellales</taxon>
        <taxon>Pasteurellaceae</taxon>
        <taxon>Haemophilus</taxon>
    </lineage>
</organism>
<reference evidence="2 3" key="1">
    <citation type="submission" date="2017-02" db="EMBL/GenBank/DDBJ databases">
        <title>Draft genome sequence of Haemophilus paracuniculus CCUG 43573 type strain.</title>
        <authorList>
            <person name="Engstrom-Jakobsson H."/>
            <person name="Salva-Serra F."/>
            <person name="Thorell K."/>
            <person name="Gonzales-Siles L."/>
            <person name="Karlsson R."/>
            <person name="Boulund F."/>
            <person name="Engstrand L."/>
            <person name="Kristiansson E."/>
            <person name="Moore E."/>
        </authorList>
    </citation>
    <scope>NUCLEOTIDE SEQUENCE [LARGE SCALE GENOMIC DNA]</scope>
    <source>
        <strain evidence="2 3">CCUG 43573</strain>
    </source>
</reference>
<sequence>MSFRYAFLPALFALPSLAWANTASTAAQNTLYSAQQMQKTVETASGVNPIQTNQTQTVDKWTEWGLTREDWTRYEELMKGTRGIWTPNLDPLTTLGVEARNEAERERYATLLAKKEFQRTENELKFQRTYNRVFERLYPNLLPFSMNGAEKNLSSSVGSEMNRVIYFTRTDCGKKCADDLVRLFRFANNTPIDIYVVDSEKKDDKIRAWAIENGIDPNKVKTGQITLNHDNNGYWFKYAKSQAPAAFYIKGDGVWQSLAY</sequence>
<evidence type="ECO:0000256" key="1">
    <source>
        <dbReference type="SAM" id="SignalP"/>
    </source>
</evidence>
<protein>
    <submittedName>
        <fullName evidence="2">Integrating conjugative element protein</fullName>
    </submittedName>
</protein>
<dbReference type="AlphaFoldDB" id="A0A1T0AVJ7"/>
<keyword evidence="3" id="KW-1185">Reference proteome</keyword>
<feature type="signal peptide" evidence="1">
    <location>
        <begin position="1"/>
        <end position="20"/>
    </location>
</feature>
<dbReference type="STRING" id="734.B0187_00810"/>
<evidence type="ECO:0000313" key="2">
    <source>
        <dbReference type="EMBL" id="OOS00865.1"/>
    </source>
</evidence>
<evidence type="ECO:0000313" key="3">
    <source>
        <dbReference type="Proteomes" id="UP000190867"/>
    </source>
</evidence>
<dbReference type="NCBIfam" id="TIGR03759">
    <property type="entry name" value="conj_TIGR03759"/>
    <property type="match status" value="1"/>
</dbReference>
<name>A0A1T0AVJ7_9PAST</name>
<dbReference type="Proteomes" id="UP000190867">
    <property type="component" value="Unassembled WGS sequence"/>
</dbReference>
<dbReference type="EMBL" id="MUYA01000001">
    <property type="protein sequence ID" value="OOS00865.1"/>
    <property type="molecule type" value="Genomic_DNA"/>
</dbReference>
<keyword evidence="1" id="KW-0732">Signal</keyword>
<gene>
    <name evidence="2" type="ORF">B0187_00810</name>
</gene>